<evidence type="ECO:0000256" key="1">
    <source>
        <dbReference type="SAM" id="MobiDB-lite"/>
    </source>
</evidence>
<gene>
    <name evidence="2" type="ORF">AMAG_05956</name>
</gene>
<feature type="region of interest" description="Disordered" evidence="1">
    <location>
        <begin position="1"/>
        <end position="36"/>
    </location>
</feature>
<dbReference type="EMBL" id="GG745336">
    <property type="protein sequence ID" value="KNE60576.1"/>
    <property type="molecule type" value="Genomic_DNA"/>
</dbReference>
<dbReference type="Proteomes" id="UP000054350">
    <property type="component" value="Unassembled WGS sequence"/>
</dbReference>
<feature type="region of interest" description="Disordered" evidence="1">
    <location>
        <begin position="92"/>
        <end position="113"/>
    </location>
</feature>
<protein>
    <submittedName>
        <fullName evidence="2">Uncharacterized protein</fullName>
    </submittedName>
</protein>
<organism evidence="2 3">
    <name type="scientific">Allomyces macrogynus (strain ATCC 38327)</name>
    <name type="common">Allomyces javanicus var. macrogynus</name>
    <dbReference type="NCBI Taxonomy" id="578462"/>
    <lineage>
        <taxon>Eukaryota</taxon>
        <taxon>Fungi</taxon>
        <taxon>Fungi incertae sedis</taxon>
        <taxon>Blastocladiomycota</taxon>
        <taxon>Blastocladiomycetes</taxon>
        <taxon>Blastocladiales</taxon>
        <taxon>Blastocladiaceae</taxon>
        <taxon>Allomyces</taxon>
    </lineage>
</organism>
<evidence type="ECO:0000313" key="2">
    <source>
        <dbReference type="EMBL" id="KNE60576.1"/>
    </source>
</evidence>
<keyword evidence="3" id="KW-1185">Reference proteome</keyword>
<sequence length="152" mass="17332">MSPIRATTGRPTRRVTWRASTVCSPRRASPTRTRSSCIRRRTTTRRALRASSWIRRSRRRSTTTSTLSCPWLTLRLASWAVSRSTSSKLASATHQVMEKQSKSQSQSQRQQISRNQAISSHFNLLPSFFFLVHPSCLYVGRNVGRFSSNSSR</sequence>
<evidence type="ECO:0000313" key="3">
    <source>
        <dbReference type="Proteomes" id="UP000054350"/>
    </source>
</evidence>
<proteinExistence type="predicted"/>
<reference evidence="3" key="2">
    <citation type="submission" date="2009-11" db="EMBL/GenBank/DDBJ databases">
        <title>The Genome Sequence of Allomyces macrogynus strain ATCC 38327.</title>
        <authorList>
            <consortium name="The Broad Institute Genome Sequencing Platform"/>
            <person name="Russ C."/>
            <person name="Cuomo C."/>
            <person name="Shea T."/>
            <person name="Young S.K."/>
            <person name="Zeng Q."/>
            <person name="Koehrsen M."/>
            <person name="Haas B."/>
            <person name="Borodovsky M."/>
            <person name="Guigo R."/>
            <person name="Alvarado L."/>
            <person name="Berlin A."/>
            <person name="Borenstein D."/>
            <person name="Chen Z."/>
            <person name="Engels R."/>
            <person name="Freedman E."/>
            <person name="Gellesch M."/>
            <person name="Goldberg J."/>
            <person name="Griggs A."/>
            <person name="Gujja S."/>
            <person name="Heiman D."/>
            <person name="Hepburn T."/>
            <person name="Howarth C."/>
            <person name="Jen D."/>
            <person name="Larson L."/>
            <person name="Lewis B."/>
            <person name="Mehta T."/>
            <person name="Park D."/>
            <person name="Pearson M."/>
            <person name="Roberts A."/>
            <person name="Saif S."/>
            <person name="Shenoy N."/>
            <person name="Sisk P."/>
            <person name="Stolte C."/>
            <person name="Sykes S."/>
            <person name="Walk T."/>
            <person name="White J."/>
            <person name="Yandava C."/>
            <person name="Burger G."/>
            <person name="Gray M.W."/>
            <person name="Holland P.W.H."/>
            <person name="King N."/>
            <person name="Lang F.B.F."/>
            <person name="Roger A.J."/>
            <person name="Ruiz-Trillo I."/>
            <person name="Lander E."/>
            <person name="Nusbaum C."/>
        </authorList>
    </citation>
    <scope>NUCLEOTIDE SEQUENCE [LARGE SCALE GENOMIC DNA]</scope>
    <source>
        <strain evidence="3">ATCC 38327</strain>
    </source>
</reference>
<reference evidence="2 3" key="1">
    <citation type="submission" date="2009-11" db="EMBL/GenBank/DDBJ databases">
        <title>Annotation of Allomyces macrogynus ATCC 38327.</title>
        <authorList>
            <consortium name="The Broad Institute Genome Sequencing Platform"/>
            <person name="Russ C."/>
            <person name="Cuomo C."/>
            <person name="Burger G."/>
            <person name="Gray M.W."/>
            <person name="Holland P.W.H."/>
            <person name="King N."/>
            <person name="Lang F.B.F."/>
            <person name="Roger A.J."/>
            <person name="Ruiz-Trillo I."/>
            <person name="Young S.K."/>
            <person name="Zeng Q."/>
            <person name="Gargeya S."/>
            <person name="Fitzgerald M."/>
            <person name="Haas B."/>
            <person name="Abouelleil A."/>
            <person name="Alvarado L."/>
            <person name="Arachchi H.M."/>
            <person name="Berlin A."/>
            <person name="Chapman S.B."/>
            <person name="Gearin G."/>
            <person name="Goldberg J."/>
            <person name="Griggs A."/>
            <person name="Gujja S."/>
            <person name="Hansen M."/>
            <person name="Heiman D."/>
            <person name="Howarth C."/>
            <person name="Larimer J."/>
            <person name="Lui A."/>
            <person name="MacDonald P.J.P."/>
            <person name="McCowen C."/>
            <person name="Montmayeur A."/>
            <person name="Murphy C."/>
            <person name="Neiman D."/>
            <person name="Pearson M."/>
            <person name="Priest M."/>
            <person name="Roberts A."/>
            <person name="Saif S."/>
            <person name="Shea T."/>
            <person name="Sisk P."/>
            <person name="Stolte C."/>
            <person name="Sykes S."/>
            <person name="Wortman J."/>
            <person name="Nusbaum C."/>
            <person name="Birren B."/>
        </authorList>
    </citation>
    <scope>NUCLEOTIDE SEQUENCE [LARGE SCALE GENOMIC DNA]</scope>
    <source>
        <strain evidence="2 3">ATCC 38327</strain>
    </source>
</reference>
<accession>A0A0L0SDL4</accession>
<dbReference type="AlphaFoldDB" id="A0A0L0SDL4"/>
<feature type="compositionally biased region" description="Low complexity" evidence="1">
    <location>
        <begin position="102"/>
        <end position="113"/>
    </location>
</feature>
<feature type="compositionally biased region" description="Low complexity" evidence="1">
    <location>
        <begin position="24"/>
        <end position="36"/>
    </location>
</feature>
<name>A0A0L0SDL4_ALLM3</name>
<dbReference type="VEuPathDB" id="FungiDB:AMAG_05956"/>